<dbReference type="Pfam" id="PF14014">
    <property type="entry name" value="DUF4230"/>
    <property type="match status" value="1"/>
</dbReference>
<keyword evidence="1" id="KW-0472">Membrane</keyword>
<sequence length="219" mass="25078">MKISAKTQNIIYGVIIGISVLAMIILCAGYFKDKKTDDTVKEIPQTAVLKPKEDKVKVTIDTKIIEEGLDDMGFLVTQEYYFTQVETYTKEKKVLKFFDATSELAYSYEGSVTAGVDFERIKIRKDDENKVIRVEVPKAEIQTVIIDKDSFKTYSEKESMWNKLDMSDFNSSLSEFEKAAKDKALENGILDRAQERAEELVYNFVSKYQGVSQYKVICE</sequence>
<evidence type="ECO:0000313" key="2">
    <source>
        <dbReference type="EMBL" id="ADL34716.1"/>
    </source>
</evidence>
<dbReference type="EMBL" id="CP001810">
    <property type="protein sequence ID" value="ADL34716.1"/>
    <property type="molecule type" value="Genomic_DNA"/>
</dbReference>
<keyword evidence="3" id="KW-1185">Reference proteome</keyword>
<accession>E0RXZ0</accession>
<name>E0RXZ0_BUTPB</name>
<keyword evidence="1" id="KW-1133">Transmembrane helix</keyword>
<dbReference type="KEGG" id="bpb:bpr_I1982"/>
<organism evidence="2 3">
    <name type="scientific">Butyrivibrio proteoclasticus (strain ATCC 51982 / DSM 14932 / B316)</name>
    <name type="common">Clostridium proteoclasticum</name>
    <dbReference type="NCBI Taxonomy" id="515622"/>
    <lineage>
        <taxon>Bacteria</taxon>
        <taxon>Bacillati</taxon>
        <taxon>Bacillota</taxon>
        <taxon>Clostridia</taxon>
        <taxon>Lachnospirales</taxon>
        <taxon>Lachnospiraceae</taxon>
        <taxon>Butyrivibrio</taxon>
    </lineage>
</organism>
<keyword evidence="1" id="KW-0812">Transmembrane</keyword>
<evidence type="ECO:0000313" key="3">
    <source>
        <dbReference type="Proteomes" id="UP000001299"/>
    </source>
</evidence>
<gene>
    <name evidence="2" type="ordered locus">bpr_I1982</name>
</gene>
<evidence type="ECO:0008006" key="4">
    <source>
        <dbReference type="Google" id="ProtNLM"/>
    </source>
</evidence>
<dbReference type="AlphaFoldDB" id="E0RXZ0"/>
<dbReference type="Proteomes" id="UP000001299">
    <property type="component" value="Chromosome 1"/>
</dbReference>
<protein>
    <recommendedName>
        <fullName evidence="4">DUF4230 domain-containing protein</fullName>
    </recommendedName>
</protein>
<evidence type="ECO:0000256" key="1">
    <source>
        <dbReference type="SAM" id="Phobius"/>
    </source>
</evidence>
<dbReference type="STRING" id="515622.bpr_I1982"/>
<dbReference type="InterPro" id="IPR025324">
    <property type="entry name" value="DUF4230"/>
</dbReference>
<dbReference type="HOGENOM" id="CLU_1259492_0_0_9"/>
<dbReference type="eggNOG" id="ENOG5032XTR">
    <property type="taxonomic scope" value="Bacteria"/>
</dbReference>
<reference evidence="2 3" key="1">
    <citation type="journal article" date="2010" name="PLoS ONE">
        <title>The glycobiome of the rumen bacterium Butyrivibrio proteoclasticus B316(T) highlights adaptation to a polysaccharide-rich environment.</title>
        <authorList>
            <person name="Kelly W.J."/>
            <person name="Leahy S.C."/>
            <person name="Altermann E."/>
            <person name="Yeoman C.J."/>
            <person name="Dunne J.C."/>
            <person name="Kong Z."/>
            <person name="Pacheco D.M."/>
            <person name="Li D."/>
            <person name="Noel S.J."/>
            <person name="Moon C.D."/>
            <person name="Cookson A.L."/>
            <person name="Attwood G.T."/>
        </authorList>
    </citation>
    <scope>NUCLEOTIDE SEQUENCE [LARGE SCALE GENOMIC DNA]</scope>
    <source>
        <strain evidence="3">ATCC 51982 / DSM 14932 / B316</strain>
    </source>
</reference>
<proteinExistence type="predicted"/>
<dbReference type="RefSeq" id="WP_013281370.1">
    <property type="nucleotide sequence ID" value="NC_014387.1"/>
</dbReference>
<feature type="transmembrane region" description="Helical" evidence="1">
    <location>
        <begin position="12"/>
        <end position="31"/>
    </location>
</feature>